<comment type="similarity">
    <text evidence="3">Belongs to the complex I 51 kDa subunit family.</text>
</comment>
<dbReference type="InterPro" id="IPR037207">
    <property type="entry name" value="Nuop51_4Fe4S-bd_sf"/>
</dbReference>
<proteinExistence type="inferred from homology"/>
<keyword evidence="12" id="KW-0830">Ubiquinone</keyword>
<dbReference type="SUPFAM" id="SSF140490">
    <property type="entry name" value="Nqo1C-terminal domain-like"/>
    <property type="match status" value="1"/>
</dbReference>
<keyword evidence="13" id="KW-1185">Reference proteome</keyword>
<evidence type="ECO:0000313" key="12">
    <source>
        <dbReference type="EMBL" id="SDO47845.1"/>
    </source>
</evidence>
<dbReference type="SUPFAM" id="SSF142019">
    <property type="entry name" value="Nqo1 FMN-binding domain-like"/>
    <property type="match status" value="1"/>
</dbReference>
<dbReference type="Proteomes" id="UP000198741">
    <property type="component" value="Chromosome I"/>
</dbReference>
<dbReference type="InterPro" id="IPR037225">
    <property type="entry name" value="Nuo51_FMN-bd_sf"/>
</dbReference>
<dbReference type="SUPFAM" id="SSF142984">
    <property type="entry name" value="Nqo1 middle domain-like"/>
    <property type="match status" value="1"/>
</dbReference>
<dbReference type="GO" id="GO:0003954">
    <property type="term" value="F:NADH dehydrogenase activity"/>
    <property type="evidence" value="ECO:0007669"/>
    <property type="project" value="TreeGrafter"/>
</dbReference>
<comment type="cofactor">
    <cofactor evidence="1">
        <name>FMN</name>
        <dbReference type="ChEBI" id="CHEBI:58210"/>
    </cofactor>
</comment>
<evidence type="ECO:0000256" key="4">
    <source>
        <dbReference type="ARBA" id="ARBA00022485"/>
    </source>
</evidence>
<evidence type="ECO:0000256" key="8">
    <source>
        <dbReference type="ARBA" id="ARBA00023004"/>
    </source>
</evidence>
<dbReference type="Pfam" id="PF01512">
    <property type="entry name" value="Complex1_51K"/>
    <property type="match status" value="1"/>
</dbReference>
<keyword evidence="7" id="KW-0479">Metal-binding</keyword>
<keyword evidence="8" id="KW-0408">Iron</keyword>
<dbReference type="STRING" id="1090615.SAMN04515671_1067"/>
<evidence type="ECO:0000256" key="7">
    <source>
        <dbReference type="ARBA" id="ARBA00022723"/>
    </source>
</evidence>
<comment type="cofactor">
    <cofactor evidence="2">
        <name>[4Fe-4S] cluster</name>
        <dbReference type="ChEBI" id="CHEBI:49883"/>
    </cofactor>
</comment>
<protein>
    <submittedName>
        <fullName evidence="12">NADH:ubiquinone oxidoreductase, NADH-binding subunit (Chain F)</fullName>
    </submittedName>
</protein>
<dbReference type="EMBL" id="LT629710">
    <property type="protein sequence ID" value="SDO47845.1"/>
    <property type="molecule type" value="Genomic_DNA"/>
</dbReference>
<evidence type="ECO:0000256" key="6">
    <source>
        <dbReference type="ARBA" id="ARBA00022643"/>
    </source>
</evidence>
<evidence type="ECO:0000256" key="2">
    <source>
        <dbReference type="ARBA" id="ARBA00001966"/>
    </source>
</evidence>
<sequence length="427" mass="42819">MSTALHPPTTVSTARLLPTRPAVHLADHEARLGPLPLAVAPRLADLITAAGLLGRGGGGFPTGRKFRAVAQASSARRPAVVIANCCEGDPTSSKDAVLLTTSPHLVIDGAVLAAAAVGADRVILAVHEGAGTTTGLRRALSERGPGAAGIAIAGVPARFVASESTALVRYLNSGDARPGGRLTAIWESGVDGRPTLVDNAETLAQVALIARFGPDWFTSVGTPDEPGTTLVTVAGAVSRPGVVEIAGGTALRTILAAVGYHPATDPSWALVGGLAGRWIDLTRGADIGFSAAELAAAGGVKGVASIVVLPPHGCVLRETARILDHLAAAGARQCGPCMFGLPAIAADMAGLVAGDRTALGRLRHRLPVINGRGACGHPDGAVALAASALQVMTGPEAVHLDGHLRLARCLAGPPMVPLGGSIDGGRA</sequence>
<dbReference type="InterPro" id="IPR019575">
    <property type="entry name" value="Nuop51_4Fe4S-bd"/>
</dbReference>
<evidence type="ECO:0000256" key="9">
    <source>
        <dbReference type="ARBA" id="ARBA00023014"/>
    </source>
</evidence>
<dbReference type="AlphaFoldDB" id="A0A1H0JVN7"/>
<dbReference type="InterPro" id="IPR050837">
    <property type="entry name" value="ComplexI_51kDa_subunit"/>
</dbReference>
<dbReference type="GO" id="GO:0051539">
    <property type="term" value="F:4 iron, 4 sulfur cluster binding"/>
    <property type="evidence" value="ECO:0007669"/>
    <property type="project" value="UniProtKB-KW"/>
</dbReference>
<dbReference type="GO" id="GO:0046872">
    <property type="term" value="F:metal ion binding"/>
    <property type="evidence" value="ECO:0007669"/>
    <property type="project" value="UniProtKB-KW"/>
</dbReference>
<keyword evidence="6" id="KW-0288">FMN</keyword>
<dbReference type="RefSeq" id="WP_172832220.1">
    <property type="nucleotide sequence ID" value="NZ_LT629710.1"/>
</dbReference>
<reference evidence="12 13" key="1">
    <citation type="submission" date="2016-10" db="EMBL/GenBank/DDBJ databases">
        <authorList>
            <person name="de Groot N.N."/>
        </authorList>
    </citation>
    <scope>NUCLEOTIDE SEQUENCE [LARGE SCALE GENOMIC DNA]</scope>
    <source>
        <strain evidence="13">P4-7,KCTC 19426,CECT 7604</strain>
    </source>
</reference>
<dbReference type="Gene3D" id="3.10.20.600">
    <property type="match status" value="1"/>
</dbReference>
<dbReference type="InterPro" id="IPR011538">
    <property type="entry name" value="Nuo51_FMN-bd"/>
</dbReference>
<feature type="domain" description="NADH-ubiquinone oxidoreductase 51kDa subunit iron-sulphur binding" evidence="11">
    <location>
        <begin position="320"/>
        <end position="390"/>
    </location>
</feature>
<keyword evidence="9" id="KW-0411">Iron-sulfur</keyword>
<dbReference type="Gene3D" id="3.40.50.11540">
    <property type="entry name" value="NADH-ubiquinone oxidoreductase 51kDa subunit"/>
    <property type="match status" value="1"/>
</dbReference>
<evidence type="ECO:0000256" key="3">
    <source>
        <dbReference type="ARBA" id="ARBA00007523"/>
    </source>
</evidence>
<dbReference type="Pfam" id="PF10589">
    <property type="entry name" value="NADH_4Fe-4S"/>
    <property type="match status" value="1"/>
</dbReference>
<accession>A0A1H0JVN7</accession>
<evidence type="ECO:0000256" key="5">
    <source>
        <dbReference type="ARBA" id="ARBA00022630"/>
    </source>
</evidence>
<gene>
    <name evidence="12" type="ORF">SAMN04515671_1067</name>
</gene>
<dbReference type="PANTHER" id="PTHR11780">
    <property type="entry name" value="NADH-UBIQUINONE OXIDOREDUCTASE FLAVOPROTEIN 1 NDUFV1"/>
    <property type="match status" value="1"/>
</dbReference>
<organism evidence="12 13">
    <name type="scientific">Nakamurella panacisegetis</name>
    <dbReference type="NCBI Taxonomy" id="1090615"/>
    <lineage>
        <taxon>Bacteria</taxon>
        <taxon>Bacillati</taxon>
        <taxon>Actinomycetota</taxon>
        <taxon>Actinomycetes</taxon>
        <taxon>Nakamurellales</taxon>
        <taxon>Nakamurellaceae</taxon>
        <taxon>Nakamurella</taxon>
    </lineage>
</organism>
<keyword evidence="4" id="KW-0004">4Fe-4S</keyword>
<feature type="domain" description="NADH-ubiquinone oxidoreductase 51kDa subunit FMN-binding" evidence="10">
    <location>
        <begin position="47"/>
        <end position="207"/>
    </location>
</feature>
<keyword evidence="5" id="KW-0285">Flavoprotein</keyword>
<evidence type="ECO:0000259" key="10">
    <source>
        <dbReference type="Pfam" id="PF01512"/>
    </source>
</evidence>
<evidence type="ECO:0000256" key="1">
    <source>
        <dbReference type="ARBA" id="ARBA00001917"/>
    </source>
</evidence>
<dbReference type="GO" id="GO:0045333">
    <property type="term" value="P:cellular respiration"/>
    <property type="evidence" value="ECO:0007669"/>
    <property type="project" value="TreeGrafter"/>
</dbReference>
<evidence type="ECO:0000259" key="11">
    <source>
        <dbReference type="Pfam" id="PF10589"/>
    </source>
</evidence>
<name>A0A1H0JVN7_9ACTN</name>
<dbReference type="PANTHER" id="PTHR11780:SF10">
    <property type="entry name" value="NADH DEHYDROGENASE [UBIQUINONE] FLAVOPROTEIN 1, MITOCHONDRIAL"/>
    <property type="match status" value="1"/>
</dbReference>
<evidence type="ECO:0000313" key="13">
    <source>
        <dbReference type="Proteomes" id="UP000198741"/>
    </source>
</evidence>